<protein>
    <recommendedName>
        <fullName evidence="6">Outer membrane protein assembly factor BamD</fullName>
    </recommendedName>
</protein>
<feature type="repeat" description="TPR" evidence="7">
    <location>
        <begin position="72"/>
        <end position="105"/>
    </location>
</feature>
<dbReference type="RefSeq" id="WP_195874928.1">
    <property type="nucleotide sequence ID" value="NZ_JADOEL010000003.1"/>
</dbReference>
<evidence type="ECO:0000313" key="10">
    <source>
        <dbReference type="EMBL" id="MBF8177103.1"/>
    </source>
</evidence>
<gene>
    <name evidence="6" type="primary">bamD</name>
    <name evidence="10" type="ORF">IXC47_05360</name>
</gene>
<dbReference type="PANTHER" id="PTHR37423:SF1">
    <property type="entry name" value="OUTER MEMBRANE PROTEIN ASSEMBLY FACTOR BAMD"/>
    <property type="match status" value="1"/>
</dbReference>
<dbReference type="Proteomes" id="UP000657372">
    <property type="component" value="Unassembled WGS sequence"/>
</dbReference>
<keyword evidence="4 6" id="KW-0998">Cell outer membrane</keyword>
<dbReference type="PROSITE" id="PS51257">
    <property type="entry name" value="PROKAR_LIPOPROTEIN"/>
    <property type="match status" value="1"/>
</dbReference>
<keyword evidence="11" id="KW-1185">Reference proteome</keyword>
<dbReference type="PROSITE" id="PS50005">
    <property type="entry name" value="TPR"/>
    <property type="match status" value="1"/>
</dbReference>
<comment type="function">
    <text evidence="6">Part of the outer membrane protein assembly complex, which is involved in assembly and insertion of beta-barrel proteins into the outer membrane.</text>
</comment>
<evidence type="ECO:0000313" key="11">
    <source>
        <dbReference type="Proteomes" id="UP000657372"/>
    </source>
</evidence>
<dbReference type="SUPFAM" id="SSF48452">
    <property type="entry name" value="TPR-like"/>
    <property type="match status" value="1"/>
</dbReference>
<evidence type="ECO:0000256" key="5">
    <source>
        <dbReference type="ARBA" id="ARBA00023288"/>
    </source>
</evidence>
<proteinExistence type="inferred from homology"/>
<dbReference type="EMBL" id="JADOEL010000003">
    <property type="protein sequence ID" value="MBF8177103.1"/>
    <property type="molecule type" value="Genomic_DNA"/>
</dbReference>
<evidence type="ECO:0000256" key="4">
    <source>
        <dbReference type="ARBA" id="ARBA00023237"/>
    </source>
</evidence>
<dbReference type="InterPro" id="IPR019734">
    <property type="entry name" value="TPR_rpt"/>
</dbReference>
<dbReference type="Pfam" id="PF13525">
    <property type="entry name" value="YfiO"/>
    <property type="match status" value="1"/>
</dbReference>
<accession>A0ABS0EVA5</accession>
<evidence type="ECO:0000256" key="8">
    <source>
        <dbReference type="SAM" id="SignalP"/>
    </source>
</evidence>
<keyword evidence="7" id="KW-0802">TPR repeat</keyword>
<feature type="chain" id="PRO_5046737169" description="Outer membrane protein assembly factor BamD" evidence="8">
    <location>
        <begin position="24"/>
        <end position="265"/>
    </location>
</feature>
<organism evidence="10 11">
    <name type="scientific">Herminiimonas contaminans</name>
    <dbReference type="NCBI Taxonomy" id="1111140"/>
    <lineage>
        <taxon>Bacteria</taxon>
        <taxon>Pseudomonadati</taxon>
        <taxon>Pseudomonadota</taxon>
        <taxon>Betaproteobacteria</taxon>
        <taxon>Burkholderiales</taxon>
        <taxon>Oxalobacteraceae</taxon>
        <taxon>Herminiimonas</taxon>
    </lineage>
</organism>
<dbReference type="HAMAP" id="MF_00922">
    <property type="entry name" value="OM_assembly_BamD"/>
    <property type="match status" value="1"/>
</dbReference>
<comment type="subunit">
    <text evidence="6">Part of the Bam complex.</text>
</comment>
<keyword evidence="5 6" id="KW-0449">Lipoprotein</keyword>
<dbReference type="InterPro" id="IPR011990">
    <property type="entry name" value="TPR-like_helical_dom_sf"/>
</dbReference>
<dbReference type="InterPro" id="IPR017689">
    <property type="entry name" value="BamD"/>
</dbReference>
<dbReference type="InterPro" id="IPR039565">
    <property type="entry name" value="BamD-like"/>
</dbReference>
<evidence type="ECO:0000256" key="7">
    <source>
        <dbReference type="PROSITE-ProRule" id="PRU00339"/>
    </source>
</evidence>
<reference evidence="10 11" key="1">
    <citation type="submission" date="2020-11" db="EMBL/GenBank/DDBJ databases">
        <title>WGS of Herminiimonas contaminans strain Marseille-Q4544 isolated from planarians Schmidtea mediterranea.</title>
        <authorList>
            <person name="Kangale L."/>
        </authorList>
    </citation>
    <scope>NUCLEOTIDE SEQUENCE [LARGE SCALE GENOMIC DNA]</scope>
    <source>
        <strain evidence="10 11">Marseille-Q4544</strain>
    </source>
</reference>
<comment type="similarity">
    <text evidence="6">Belongs to the BamD family.</text>
</comment>
<dbReference type="Gene3D" id="1.25.40.10">
    <property type="entry name" value="Tetratricopeptide repeat domain"/>
    <property type="match status" value="1"/>
</dbReference>
<dbReference type="PANTHER" id="PTHR37423">
    <property type="entry name" value="SOLUBLE LYTIC MUREIN TRANSGLYCOSYLASE-RELATED"/>
    <property type="match status" value="1"/>
</dbReference>
<dbReference type="NCBIfam" id="TIGR03302">
    <property type="entry name" value="OM_YfiO"/>
    <property type="match status" value="1"/>
</dbReference>
<comment type="subcellular location">
    <subcellularLocation>
        <location evidence="6">Cell outer membrane</location>
        <topology evidence="6">Lipid-anchor</topology>
    </subcellularLocation>
</comment>
<sequence>MQKPMLKITIVALAFLLSACSLTPDKFDETKNWSPSKLYSEAREEMTVGDYTKAISHFEKLESRYPFGTYAQQAQMEIAYAYYRQGDQPQALAAVERFIKLHPDHPNVDYMYYLRGLINFNDKVSIFDFVSRQDPTERDPKAAREAFDSFKLLTERFPDSKYTPDATARLAYLINTMAQYDVHVANYYYRRGAYLAAANRAQAAVKNYQGAPAVEGALYVMIKSYDALNLPELRDDAERVMKNNFPDSVYFRGGPQKDNPWWKVW</sequence>
<keyword evidence="3 6" id="KW-0564">Palmitate</keyword>
<name>A0ABS0EVA5_9BURK</name>
<keyword evidence="2 6" id="KW-0472">Membrane</keyword>
<evidence type="ECO:0000256" key="3">
    <source>
        <dbReference type="ARBA" id="ARBA00023139"/>
    </source>
</evidence>
<keyword evidence="1 6" id="KW-0732">Signal</keyword>
<comment type="caution">
    <text evidence="10">The sequence shown here is derived from an EMBL/GenBank/DDBJ whole genome shotgun (WGS) entry which is preliminary data.</text>
</comment>
<feature type="signal peptide" evidence="8">
    <location>
        <begin position="1"/>
        <end position="23"/>
    </location>
</feature>
<feature type="domain" description="Outer membrane lipoprotein BamD-like" evidence="9">
    <location>
        <begin position="34"/>
        <end position="238"/>
    </location>
</feature>
<evidence type="ECO:0000256" key="2">
    <source>
        <dbReference type="ARBA" id="ARBA00023136"/>
    </source>
</evidence>
<dbReference type="CDD" id="cd15830">
    <property type="entry name" value="BamD"/>
    <property type="match status" value="1"/>
</dbReference>
<evidence type="ECO:0000256" key="6">
    <source>
        <dbReference type="HAMAP-Rule" id="MF_00922"/>
    </source>
</evidence>
<evidence type="ECO:0000259" key="9">
    <source>
        <dbReference type="Pfam" id="PF13525"/>
    </source>
</evidence>
<evidence type="ECO:0000256" key="1">
    <source>
        <dbReference type="ARBA" id="ARBA00022729"/>
    </source>
</evidence>